<comment type="caution">
    <text evidence="9">The sequence shown here is derived from an EMBL/GenBank/DDBJ whole genome shotgun (WGS) entry which is preliminary data.</text>
</comment>
<dbReference type="InterPro" id="IPR003593">
    <property type="entry name" value="AAA+_ATPase"/>
</dbReference>
<evidence type="ECO:0000256" key="7">
    <source>
        <dbReference type="RuleBase" id="RU000578"/>
    </source>
</evidence>
<evidence type="ECO:0000256" key="5">
    <source>
        <dbReference type="ARBA" id="ARBA00023125"/>
    </source>
</evidence>
<comment type="similarity">
    <text evidence="6 7">Belongs to the RecF family.</text>
</comment>
<dbReference type="GO" id="GO:0006302">
    <property type="term" value="P:double-strand break repair"/>
    <property type="evidence" value="ECO:0007669"/>
    <property type="project" value="InterPro"/>
</dbReference>
<reference evidence="9 10" key="1">
    <citation type="submission" date="2018-11" db="EMBL/GenBank/DDBJ databases">
        <title>Genomic Encyclopedia of Type Strains, Phase IV (KMG-IV): sequencing the most valuable type-strain genomes for metagenomic binning, comparative biology and taxonomic classification.</title>
        <authorList>
            <person name="Goeker M."/>
        </authorList>
    </citation>
    <scope>NUCLEOTIDE SEQUENCE [LARGE SCALE GENOMIC DNA]</scope>
    <source>
        <strain evidence="9 10">DSM 5900</strain>
    </source>
</reference>
<dbReference type="Gene3D" id="1.20.1050.90">
    <property type="entry name" value="RecF/RecN/SMC, N-terminal domain"/>
    <property type="match status" value="1"/>
</dbReference>
<dbReference type="GO" id="GO:0009432">
    <property type="term" value="P:SOS response"/>
    <property type="evidence" value="ECO:0007669"/>
    <property type="project" value="UniProtKB-UniRule"/>
</dbReference>
<dbReference type="SMART" id="SM00382">
    <property type="entry name" value="AAA"/>
    <property type="match status" value="1"/>
</dbReference>
<evidence type="ECO:0000256" key="1">
    <source>
        <dbReference type="ARBA" id="ARBA00022490"/>
    </source>
</evidence>
<evidence type="ECO:0000259" key="8">
    <source>
        <dbReference type="SMART" id="SM00382"/>
    </source>
</evidence>
<dbReference type="NCBIfam" id="TIGR00611">
    <property type="entry name" value="recf"/>
    <property type="match status" value="1"/>
</dbReference>
<dbReference type="InterPro" id="IPR042174">
    <property type="entry name" value="RecF_2"/>
</dbReference>
<evidence type="ECO:0000313" key="10">
    <source>
        <dbReference type="Proteomes" id="UP000278222"/>
    </source>
</evidence>
<dbReference type="HAMAP" id="MF_00365">
    <property type="entry name" value="RecF"/>
    <property type="match status" value="1"/>
</dbReference>
<comment type="function">
    <text evidence="6 7">The RecF protein is involved in DNA metabolism; it is required for DNA replication and normal SOS inducibility. RecF binds preferentially to single-stranded, linear DNA. It also seems to bind ATP.</text>
</comment>
<organism evidence="9 10">
    <name type="scientific">Stella humosa</name>
    <dbReference type="NCBI Taxonomy" id="94"/>
    <lineage>
        <taxon>Bacteria</taxon>
        <taxon>Pseudomonadati</taxon>
        <taxon>Pseudomonadota</taxon>
        <taxon>Alphaproteobacteria</taxon>
        <taxon>Rhodospirillales</taxon>
        <taxon>Stellaceae</taxon>
        <taxon>Stella</taxon>
    </lineage>
</organism>
<proteinExistence type="inferred from homology"/>
<evidence type="ECO:0000256" key="3">
    <source>
        <dbReference type="ARBA" id="ARBA00022741"/>
    </source>
</evidence>
<accession>A0A3N1KYH7</accession>
<evidence type="ECO:0000256" key="2">
    <source>
        <dbReference type="ARBA" id="ARBA00022705"/>
    </source>
</evidence>
<comment type="subcellular location">
    <subcellularLocation>
        <location evidence="6 7">Cytoplasm</location>
    </subcellularLocation>
</comment>
<evidence type="ECO:0000256" key="6">
    <source>
        <dbReference type="HAMAP-Rule" id="MF_00365"/>
    </source>
</evidence>
<dbReference type="InterPro" id="IPR027417">
    <property type="entry name" value="P-loop_NTPase"/>
</dbReference>
<dbReference type="Pfam" id="PF13476">
    <property type="entry name" value="AAA_23"/>
    <property type="match status" value="1"/>
</dbReference>
<dbReference type="GO" id="GO:0003697">
    <property type="term" value="F:single-stranded DNA binding"/>
    <property type="evidence" value="ECO:0007669"/>
    <property type="project" value="UniProtKB-UniRule"/>
</dbReference>
<feature type="binding site" evidence="6">
    <location>
        <begin position="69"/>
        <end position="76"/>
    </location>
    <ligand>
        <name>ATP</name>
        <dbReference type="ChEBI" id="CHEBI:30616"/>
    </ligand>
</feature>
<dbReference type="GO" id="GO:0000731">
    <property type="term" value="P:DNA synthesis involved in DNA repair"/>
    <property type="evidence" value="ECO:0007669"/>
    <property type="project" value="TreeGrafter"/>
</dbReference>
<name>A0A3N1KYH7_9PROT</name>
<keyword evidence="1 6" id="KW-0963">Cytoplasm</keyword>
<keyword evidence="3 6" id="KW-0547">Nucleotide-binding</keyword>
<dbReference type="GO" id="GO:0016887">
    <property type="term" value="F:ATP hydrolysis activity"/>
    <property type="evidence" value="ECO:0007669"/>
    <property type="project" value="InterPro"/>
</dbReference>
<keyword evidence="6 7" id="KW-0227">DNA damage</keyword>
<dbReference type="RefSeq" id="WP_338069559.1">
    <property type="nucleotide sequence ID" value="NZ_AP019700.1"/>
</dbReference>
<dbReference type="AlphaFoldDB" id="A0A3N1KYH7"/>
<dbReference type="SUPFAM" id="SSF52540">
    <property type="entry name" value="P-loop containing nucleoside triphosphate hydrolases"/>
    <property type="match status" value="1"/>
</dbReference>
<evidence type="ECO:0000256" key="4">
    <source>
        <dbReference type="ARBA" id="ARBA00022840"/>
    </source>
</evidence>
<dbReference type="InterPro" id="IPR001238">
    <property type="entry name" value="DNA-binding_RecF"/>
</dbReference>
<dbReference type="EMBL" id="RJKX01000017">
    <property type="protein sequence ID" value="ROP83256.1"/>
    <property type="molecule type" value="Genomic_DNA"/>
</dbReference>
<keyword evidence="6 7" id="KW-0234">DNA repair</keyword>
<evidence type="ECO:0000313" key="9">
    <source>
        <dbReference type="EMBL" id="ROP83256.1"/>
    </source>
</evidence>
<dbReference type="GO" id="GO:0005737">
    <property type="term" value="C:cytoplasm"/>
    <property type="evidence" value="ECO:0007669"/>
    <property type="project" value="UniProtKB-SubCell"/>
</dbReference>
<keyword evidence="5 6" id="KW-0238">DNA-binding</keyword>
<dbReference type="GO" id="GO:0005524">
    <property type="term" value="F:ATP binding"/>
    <property type="evidence" value="ECO:0007669"/>
    <property type="project" value="UniProtKB-UniRule"/>
</dbReference>
<feature type="domain" description="AAA+ ATPase" evidence="8">
    <location>
        <begin position="61"/>
        <end position="409"/>
    </location>
</feature>
<dbReference type="Gene3D" id="3.40.50.300">
    <property type="entry name" value="P-loop containing nucleotide triphosphate hydrolases"/>
    <property type="match status" value="1"/>
</dbReference>
<dbReference type="Proteomes" id="UP000278222">
    <property type="component" value="Unassembled WGS sequence"/>
</dbReference>
<keyword evidence="6 7" id="KW-0742">SOS response</keyword>
<protein>
    <recommendedName>
        <fullName evidence="6 7">DNA replication and repair protein RecF</fullName>
    </recommendedName>
</protein>
<dbReference type="PROSITE" id="PS00617">
    <property type="entry name" value="RECF_1"/>
    <property type="match status" value="1"/>
</dbReference>
<dbReference type="PANTHER" id="PTHR32182:SF0">
    <property type="entry name" value="DNA REPLICATION AND REPAIR PROTEIN RECF"/>
    <property type="match status" value="1"/>
</dbReference>
<dbReference type="GO" id="GO:0006260">
    <property type="term" value="P:DNA replication"/>
    <property type="evidence" value="ECO:0007669"/>
    <property type="project" value="UniProtKB-UniRule"/>
</dbReference>
<gene>
    <name evidence="6" type="primary">recF</name>
    <name evidence="9" type="ORF">EDC65_4789</name>
</gene>
<dbReference type="PANTHER" id="PTHR32182">
    <property type="entry name" value="DNA REPLICATION AND REPAIR PROTEIN RECF"/>
    <property type="match status" value="1"/>
</dbReference>
<keyword evidence="10" id="KW-1185">Reference proteome</keyword>
<keyword evidence="4 6" id="KW-0067">ATP-binding</keyword>
<dbReference type="InterPro" id="IPR018078">
    <property type="entry name" value="DNA-binding_RecF_CS"/>
</dbReference>
<dbReference type="InterPro" id="IPR038729">
    <property type="entry name" value="Rad50/SbcC_AAA"/>
</dbReference>
<sequence length="409" mass="43569">MIAVPASSVAQVGVTRFAADGTAGDGTERDRASIAGTAAVAVTRLDLTDFRCYRQARIDLDGRPVALAGPNGAGKTNLLEAVSFLAPGRGLRRSKLSEVDRIGGGPWGMAATIQTEAGPVAVGTGRDPEGEGRERRVLRIDGTPQRGQASLTGIAGVVWLTPQMDRLFLESAGGRRRFVDRLVFGFDPEHAGRVAAYEHALRERGRLLRERAGDRTWFAGIEEQLASQGVAIAVARRDLATAIDHAAAEGVGPFPRPRLAMTGQIEEWLEEMPALAAEDRMRQALAAGRRSDGDSGGAAVGPHRSDLAVRHALKDMPAEHCSTGEQKALLLAIVLADVRLQTAARGVPPILLLDEVAAHLDGERRTHLYDEILALGVQAWLTGTDADLFGPLAEAAQHFRVVDAIVTPR</sequence>
<dbReference type="PROSITE" id="PS00618">
    <property type="entry name" value="RECF_2"/>
    <property type="match status" value="1"/>
</dbReference>
<keyword evidence="2 6" id="KW-0235">DNA replication</keyword>